<sequence length="97" mass="10149">MVGRMTDIAPLAASSRAAFGDPGVHAVVRAGRTVHAVALGQWVGEEEVPELLCRTGVAGWSPAALEPTRAAVTCARCLRRIGGQTLASQQLPLFGER</sequence>
<comment type="caution">
    <text evidence="1">The sequence shown here is derived from an EMBL/GenBank/DDBJ whole genome shotgun (WGS) entry which is preliminary data.</text>
</comment>
<protein>
    <submittedName>
        <fullName evidence="1">Uncharacterized protein</fullName>
    </submittedName>
</protein>
<evidence type="ECO:0000313" key="2">
    <source>
        <dbReference type="Proteomes" id="UP000247569"/>
    </source>
</evidence>
<organism evidence="1 2">
    <name type="scientific">Nocardia tenerifensis</name>
    <dbReference type="NCBI Taxonomy" id="228006"/>
    <lineage>
        <taxon>Bacteria</taxon>
        <taxon>Bacillati</taxon>
        <taxon>Actinomycetota</taxon>
        <taxon>Actinomycetes</taxon>
        <taxon>Mycobacteriales</taxon>
        <taxon>Nocardiaceae</taxon>
        <taxon>Nocardia</taxon>
    </lineage>
</organism>
<dbReference type="AlphaFoldDB" id="A0A318KA14"/>
<evidence type="ECO:0000313" key="1">
    <source>
        <dbReference type="EMBL" id="PXX52761.1"/>
    </source>
</evidence>
<dbReference type="EMBL" id="QJKF01000030">
    <property type="protein sequence ID" value="PXX52761.1"/>
    <property type="molecule type" value="Genomic_DNA"/>
</dbReference>
<gene>
    <name evidence="1" type="ORF">DFR70_1309</name>
</gene>
<name>A0A318KA14_9NOCA</name>
<proteinExistence type="predicted"/>
<keyword evidence="2" id="KW-1185">Reference proteome</keyword>
<accession>A0A318KA14</accession>
<reference evidence="1 2" key="1">
    <citation type="submission" date="2018-05" db="EMBL/GenBank/DDBJ databases">
        <title>Genomic Encyclopedia of Type Strains, Phase IV (KMG-IV): sequencing the most valuable type-strain genomes for metagenomic binning, comparative biology and taxonomic classification.</title>
        <authorList>
            <person name="Goeker M."/>
        </authorList>
    </citation>
    <scope>NUCLEOTIDE SEQUENCE [LARGE SCALE GENOMIC DNA]</scope>
    <source>
        <strain evidence="1 2">DSM 44704</strain>
    </source>
</reference>
<dbReference type="Proteomes" id="UP000247569">
    <property type="component" value="Unassembled WGS sequence"/>
</dbReference>